<protein>
    <submittedName>
        <fullName evidence="1">Uncharacterized protein</fullName>
    </submittedName>
</protein>
<accession>A0ACB8SXG2</accession>
<comment type="caution">
    <text evidence="1">The sequence shown here is derived from an EMBL/GenBank/DDBJ whole genome shotgun (WGS) entry which is preliminary data.</text>
</comment>
<dbReference type="Proteomes" id="UP000814140">
    <property type="component" value="Unassembled WGS sequence"/>
</dbReference>
<gene>
    <name evidence="1" type="ORF">BV25DRAFT_1857983</name>
</gene>
<organism evidence="1 2">
    <name type="scientific">Artomyces pyxidatus</name>
    <dbReference type="NCBI Taxonomy" id="48021"/>
    <lineage>
        <taxon>Eukaryota</taxon>
        <taxon>Fungi</taxon>
        <taxon>Dikarya</taxon>
        <taxon>Basidiomycota</taxon>
        <taxon>Agaricomycotina</taxon>
        <taxon>Agaricomycetes</taxon>
        <taxon>Russulales</taxon>
        <taxon>Auriscalpiaceae</taxon>
        <taxon>Artomyces</taxon>
    </lineage>
</organism>
<name>A0ACB8SXG2_9AGAM</name>
<reference evidence="1" key="2">
    <citation type="journal article" date="2022" name="New Phytol.">
        <title>Evolutionary transition to the ectomycorrhizal habit in the genomes of a hyperdiverse lineage of mushroom-forming fungi.</title>
        <authorList>
            <person name="Looney B."/>
            <person name="Miyauchi S."/>
            <person name="Morin E."/>
            <person name="Drula E."/>
            <person name="Courty P.E."/>
            <person name="Kohler A."/>
            <person name="Kuo A."/>
            <person name="LaButti K."/>
            <person name="Pangilinan J."/>
            <person name="Lipzen A."/>
            <person name="Riley R."/>
            <person name="Andreopoulos W."/>
            <person name="He G."/>
            <person name="Johnson J."/>
            <person name="Nolan M."/>
            <person name="Tritt A."/>
            <person name="Barry K.W."/>
            <person name="Grigoriev I.V."/>
            <person name="Nagy L.G."/>
            <person name="Hibbett D."/>
            <person name="Henrissat B."/>
            <person name="Matheny P.B."/>
            <person name="Labbe J."/>
            <person name="Martin F.M."/>
        </authorList>
    </citation>
    <scope>NUCLEOTIDE SEQUENCE</scope>
    <source>
        <strain evidence="1">HHB10654</strain>
    </source>
</reference>
<dbReference type="EMBL" id="MU277215">
    <property type="protein sequence ID" value="KAI0060933.1"/>
    <property type="molecule type" value="Genomic_DNA"/>
</dbReference>
<keyword evidence="2" id="KW-1185">Reference proteome</keyword>
<evidence type="ECO:0000313" key="1">
    <source>
        <dbReference type="EMBL" id="KAI0060933.1"/>
    </source>
</evidence>
<reference evidence="1" key="1">
    <citation type="submission" date="2021-03" db="EMBL/GenBank/DDBJ databases">
        <authorList>
            <consortium name="DOE Joint Genome Institute"/>
            <person name="Ahrendt S."/>
            <person name="Looney B.P."/>
            <person name="Miyauchi S."/>
            <person name="Morin E."/>
            <person name="Drula E."/>
            <person name="Courty P.E."/>
            <person name="Chicoki N."/>
            <person name="Fauchery L."/>
            <person name="Kohler A."/>
            <person name="Kuo A."/>
            <person name="Labutti K."/>
            <person name="Pangilinan J."/>
            <person name="Lipzen A."/>
            <person name="Riley R."/>
            <person name="Andreopoulos W."/>
            <person name="He G."/>
            <person name="Johnson J."/>
            <person name="Barry K.W."/>
            <person name="Grigoriev I.V."/>
            <person name="Nagy L."/>
            <person name="Hibbett D."/>
            <person name="Henrissat B."/>
            <person name="Matheny P.B."/>
            <person name="Labbe J."/>
            <person name="Martin F."/>
        </authorList>
    </citation>
    <scope>NUCLEOTIDE SEQUENCE</scope>
    <source>
        <strain evidence="1">HHB10654</strain>
    </source>
</reference>
<evidence type="ECO:0000313" key="2">
    <source>
        <dbReference type="Proteomes" id="UP000814140"/>
    </source>
</evidence>
<proteinExistence type="predicted"/>
<sequence length="967" mass="107032">MAAESSYPDDIYGKLSDEDLLQSTFGPPLSLSELSTSSAFLQLASHEERSYPDSMNVSGAPALPDASDSSRSAQQQSTADASRPKRPRKEKPRIELAPDQPPTTQGKPRTRVFVACLQCRSRKIRCDGAKPSCHNCNQRLGGEGCDYDSAPKRRGPDRVQGARTRTAKPKDAEEEPVKRRRRRTTTSTTADTVAQAAGGSFSTRQPPGSTAISHEAITIAETNADAFYYTSDTSAAFVDSSSAQPASTSYIHSSSVPPGSTSYIHDSSIPHASTSYIDASSAPVLRSYIDSSAAPSGSTSYIDNTPSALLGNSSSSFIESGSSSFVGDPSVSYIRNHGISEHQGNNQIYAPASSYDPGVLLNSASYVPTYVTTYEEVIPGAYILDVDDGSNEQQQERADLVAEPNIQFSRKVWWDHLLYLYSTATPATRGSQVALTQTQRDTSMRQVVHDLRFLFRSSSYWFSFIHVPRFYNNFLDPERRSRMQPCLVLSALAVSAFLQSSNLGRGREGRRMAIILRDEAQSALDASLSSRAVDEEVAQAAWILAFFEVCAHPQHKLSRVVSSLNILDSVIRVLALTTLDAGNPNVSKYAARSVPALPSQAPSLPTYAPSNALSNQPYGNASQAYVPSLYSNIEHHHQQTHIPAPYAATLPVHDRSSERCGCDSLSLGQNWPEAHEQTPFWAYSPAWNYEWSEGDVRKEECRRLSWSALTLAAGYSSYTAASNGKPLDLFMIEPSNYTLLFPGETLHQPQTHYSSAAGKETVWALVNRCMLLWHSCLRLRNEGNVSDGERSAFAMRAWLESEEIEEMLTRHTCGVERAYMYVGREYLFNTRMCISYEFQRFIPHVVTGLSKEKAKEWLRQQGKRAKTIMIGLHAVTGNMKHDLSQRPWFVWWFMGQASRALTLWSIDHSLTIALDVATALMAPVDFLTSIYPSIEQRDRCERLRERLRLACLTAEMSMGYVPSLASI</sequence>